<evidence type="ECO:0000313" key="2">
    <source>
        <dbReference type="Proteomes" id="UP000569732"/>
    </source>
</evidence>
<gene>
    <name evidence="1" type="ORF">H0A36_15500</name>
</gene>
<dbReference type="InterPro" id="IPR054139">
    <property type="entry name" value="CarG-like"/>
</dbReference>
<proteinExistence type="predicted"/>
<protein>
    <submittedName>
        <fullName evidence="1">Uncharacterized protein</fullName>
    </submittedName>
</protein>
<accession>A0A853I6W9</accession>
<comment type="caution">
    <text evidence="1">The sequence shown here is derived from an EMBL/GenBank/DDBJ whole genome shotgun (WGS) entry which is preliminary data.</text>
</comment>
<dbReference type="AlphaFoldDB" id="A0A853I6W9"/>
<reference evidence="1 2" key="1">
    <citation type="submission" date="2020-07" db="EMBL/GenBank/DDBJ databases">
        <title>Endozoicomonas sp. nov., isolated from sediment.</title>
        <authorList>
            <person name="Gu T."/>
        </authorList>
    </citation>
    <scope>NUCLEOTIDE SEQUENCE [LARGE SCALE GENOMIC DNA]</scope>
    <source>
        <strain evidence="1 2">SM1973</strain>
    </source>
</reference>
<evidence type="ECO:0000313" key="1">
    <source>
        <dbReference type="EMBL" id="NYZ67422.1"/>
    </source>
</evidence>
<name>A0A853I6W9_9GAMM</name>
<dbReference type="Pfam" id="PF21955">
    <property type="entry name" value="CarG-like"/>
    <property type="match status" value="1"/>
</dbReference>
<sequence length="170" mass="19608">MLQKLIITILCTYSLIGHCDNPIELQSGPNFLDFNNDGLQDVVFKGLYDNSTSHPDTTYTFYIKSKEGHFLHTPIGENIQNITFWDEKVSGLGYLFRDLQVFKIQNKMIIVIATKTQVNNFDKSPVTLTYYHLRKSPDGPGQIPFRWVEFKSSQTKQQYESVESAFNEVK</sequence>
<keyword evidence="2" id="KW-1185">Reference proteome</keyword>
<dbReference type="EMBL" id="JACCKB010000025">
    <property type="protein sequence ID" value="NYZ67422.1"/>
    <property type="molecule type" value="Genomic_DNA"/>
</dbReference>
<dbReference type="Proteomes" id="UP000569732">
    <property type="component" value="Unassembled WGS sequence"/>
</dbReference>
<organism evidence="1 2">
    <name type="scientific">Spartinivicinus marinus</name>
    <dbReference type="NCBI Taxonomy" id="2994442"/>
    <lineage>
        <taxon>Bacteria</taxon>
        <taxon>Pseudomonadati</taxon>
        <taxon>Pseudomonadota</taxon>
        <taxon>Gammaproteobacteria</taxon>
        <taxon>Oceanospirillales</taxon>
        <taxon>Zooshikellaceae</taxon>
        <taxon>Spartinivicinus</taxon>
    </lineage>
</organism>
<dbReference type="RefSeq" id="WP_180569445.1">
    <property type="nucleotide sequence ID" value="NZ_JACCKB010000025.1"/>
</dbReference>